<name>A0A8J3V8I3_9ACTN</name>
<keyword evidence="2" id="KW-1185">Reference proteome</keyword>
<sequence>MYSVDLDPVAQQQAEALPVTAINTFLELRAVLETDPWGGRPLNPDNPKANILTYMFGGLGSAVSLILDEQRLVHIIRIDWLG</sequence>
<dbReference type="AlphaFoldDB" id="A0A8J3V8I3"/>
<evidence type="ECO:0000313" key="1">
    <source>
        <dbReference type="EMBL" id="GIG81943.1"/>
    </source>
</evidence>
<evidence type="ECO:0000313" key="2">
    <source>
        <dbReference type="Proteomes" id="UP000630097"/>
    </source>
</evidence>
<gene>
    <name evidence="1" type="ORF">Pka01_50700</name>
</gene>
<reference evidence="1 2" key="1">
    <citation type="submission" date="2021-01" db="EMBL/GenBank/DDBJ databases">
        <title>Whole genome shotgun sequence of Planotetraspora kaengkrachanensis NBRC 104272.</title>
        <authorList>
            <person name="Komaki H."/>
            <person name="Tamura T."/>
        </authorList>
    </citation>
    <scope>NUCLEOTIDE SEQUENCE [LARGE SCALE GENOMIC DNA]</scope>
    <source>
        <strain evidence="1 2">NBRC 104272</strain>
    </source>
</reference>
<protein>
    <submittedName>
        <fullName evidence="1">Uncharacterized protein</fullName>
    </submittedName>
</protein>
<dbReference type="EMBL" id="BONV01000025">
    <property type="protein sequence ID" value="GIG81943.1"/>
    <property type="molecule type" value="Genomic_DNA"/>
</dbReference>
<organism evidence="1 2">
    <name type="scientific">Planotetraspora kaengkrachanensis</name>
    <dbReference type="NCBI Taxonomy" id="575193"/>
    <lineage>
        <taxon>Bacteria</taxon>
        <taxon>Bacillati</taxon>
        <taxon>Actinomycetota</taxon>
        <taxon>Actinomycetes</taxon>
        <taxon>Streptosporangiales</taxon>
        <taxon>Streptosporangiaceae</taxon>
        <taxon>Planotetraspora</taxon>
    </lineage>
</organism>
<dbReference type="Proteomes" id="UP000630097">
    <property type="component" value="Unassembled WGS sequence"/>
</dbReference>
<dbReference type="RefSeq" id="WP_203885287.1">
    <property type="nucleotide sequence ID" value="NZ_BAABHH010000008.1"/>
</dbReference>
<proteinExistence type="predicted"/>
<comment type="caution">
    <text evidence="1">The sequence shown here is derived from an EMBL/GenBank/DDBJ whole genome shotgun (WGS) entry which is preliminary data.</text>
</comment>
<accession>A0A8J3V8I3</accession>